<dbReference type="SMART" id="SM00518">
    <property type="entry name" value="AP2Ec"/>
    <property type="match status" value="1"/>
</dbReference>
<dbReference type="GO" id="GO:0006284">
    <property type="term" value="P:base-excision repair"/>
    <property type="evidence" value="ECO:0007669"/>
    <property type="project" value="TreeGrafter"/>
</dbReference>
<name>A0A5E4LRR8_9ARCH</name>
<keyword evidence="2" id="KW-0378">Hydrolase</keyword>
<evidence type="ECO:0000313" key="3">
    <source>
        <dbReference type="Proteomes" id="UP000789941"/>
    </source>
</evidence>
<dbReference type="InterPro" id="IPR036237">
    <property type="entry name" value="Xyl_isomerase-like_sf"/>
</dbReference>
<dbReference type="PANTHER" id="PTHR21445:SF0">
    <property type="entry name" value="APURINIC-APYRIMIDINIC ENDONUCLEASE"/>
    <property type="match status" value="1"/>
</dbReference>
<dbReference type="InterPro" id="IPR013022">
    <property type="entry name" value="Xyl_isomerase-like_TIM-brl"/>
</dbReference>
<dbReference type="EMBL" id="CABMJJ010000009">
    <property type="protein sequence ID" value="VVC04119.1"/>
    <property type="molecule type" value="Genomic_DNA"/>
</dbReference>
<gene>
    <name evidence="2" type="primary">nfo</name>
    <name evidence="2" type="ORF">LFW2832_00752</name>
</gene>
<dbReference type="GO" id="GO:0008270">
    <property type="term" value="F:zinc ion binding"/>
    <property type="evidence" value="ECO:0007669"/>
    <property type="project" value="InterPro"/>
</dbReference>
<keyword evidence="2" id="KW-0255">Endonuclease</keyword>
<dbReference type="Proteomes" id="UP000789941">
    <property type="component" value="Unassembled WGS sequence"/>
</dbReference>
<feature type="domain" description="Xylose isomerase-like TIM barrel" evidence="1">
    <location>
        <begin position="26"/>
        <end position="262"/>
    </location>
</feature>
<dbReference type="GO" id="GO:0003906">
    <property type="term" value="F:DNA-(apurinic or apyrimidinic site) endonuclease activity"/>
    <property type="evidence" value="ECO:0007669"/>
    <property type="project" value="TreeGrafter"/>
</dbReference>
<dbReference type="SUPFAM" id="SSF51658">
    <property type="entry name" value="Xylose isomerase-like"/>
    <property type="match status" value="1"/>
</dbReference>
<dbReference type="GO" id="GO:0008833">
    <property type="term" value="F:deoxyribonuclease IV (phage-T4-induced) activity"/>
    <property type="evidence" value="ECO:0007669"/>
    <property type="project" value="UniProtKB-EC"/>
</dbReference>
<comment type="caution">
    <text evidence="2">The sequence shown here is derived from an EMBL/GenBank/DDBJ whole genome shotgun (WGS) entry which is preliminary data.</text>
</comment>
<dbReference type="AlphaFoldDB" id="A0A5E4LRR8"/>
<dbReference type="GO" id="GO:0008081">
    <property type="term" value="F:phosphoric diester hydrolase activity"/>
    <property type="evidence" value="ECO:0007669"/>
    <property type="project" value="TreeGrafter"/>
</dbReference>
<dbReference type="Gene3D" id="3.20.20.150">
    <property type="entry name" value="Divalent-metal-dependent TIM barrel enzymes"/>
    <property type="match status" value="1"/>
</dbReference>
<evidence type="ECO:0000313" key="2">
    <source>
        <dbReference type="EMBL" id="VVC04119.1"/>
    </source>
</evidence>
<dbReference type="PANTHER" id="PTHR21445">
    <property type="entry name" value="ENDONUCLEASE IV ENDODEOXYRIBONUCLEASE IV"/>
    <property type="match status" value="1"/>
</dbReference>
<protein>
    <submittedName>
        <fullName evidence="2">Endonuclease 4</fullName>
        <ecNumber evidence="2">3.1.21.2</ecNumber>
    </submittedName>
</protein>
<sequence>MAIRFGPAGIPIQCQGTSTIEGIECCSKLGLGAMEMEFVHGVRMKDDVAREAATLAKKQDISLSSHAPYYVNLCTSDEQKIHNSKKHIFESARTTFLCGGNITVFHPGFYQKLSKDEAFAIAKKNLQDIEVSLKQHSIKIRLGAETVGKKSAFGGLDENIKLSQQLEMVEPAIDFAHLHARGDFRITSEKDYLAIFDKLEKELGDYVKRFHCHFSEINYSDKGELNHFVLGTNNEPPFKPFMKVLAENGYSGTVICETPKLDLDALLLKKEYEKMKKGL</sequence>
<reference evidence="2 3" key="1">
    <citation type="submission" date="2019-08" db="EMBL/GenBank/DDBJ databases">
        <authorList>
            <person name="Vazquez-Campos X."/>
        </authorList>
    </citation>
    <scope>NUCLEOTIDE SEQUENCE [LARGE SCALE GENOMIC DNA]</scope>
    <source>
        <strain evidence="2">LFW-283_2</strain>
    </source>
</reference>
<dbReference type="GO" id="GO:0003677">
    <property type="term" value="F:DNA binding"/>
    <property type="evidence" value="ECO:0007669"/>
    <property type="project" value="InterPro"/>
</dbReference>
<organism evidence="2 3">
    <name type="scientific">Candidatus Bilamarchaeum dharawalense</name>
    <dbReference type="NCBI Taxonomy" id="2885759"/>
    <lineage>
        <taxon>Archaea</taxon>
        <taxon>Candidatus Micrarchaeota</taxon>
        <taxon>Candidatus Micrarchaeia</taxon>
        <taxon>Candidatus Anstonellales</taxon>
        <taxon>Candidatus Bilamarchaeaceae</taxon>
        <taxon>Candidatus Bilamarchaeum</taxon>
    </lineage>
</organism>
<evidence type="ECO:0000259" key="1">
    <source>
        <dbReference type="Pfam" id="PF01261"/>
    </source>
</evidence>
<dbReference type="EC" id="3.1.21.2" evidence="2"/>
<proteinExistence type="predicted"/>
<accession>A0A5E4LRR8</accession>
<dbReference type="Pfam" id="PF01261">
    <property type="entry name" value="AP_endonuc_2"/>
    <property type="match status" value="1"/>
</dbReference>
<keyword evidence="2" id="KW-0540">Nuclease</keyword>
<dbReference type="InterPro" id="IPR001719">
    <property type="entry name" value="AP_endonuc_2"/>
</dbReference>